<dbReference type="Proteomes" id="UP001432995">
    <property type="component" value="Unassembled WGS sequence"/>
</dbReference>
<reference evidence="1" key="1">
    <citation type="submission" date="2024-06" db="EMBL/GenBank/DDBJ databases">
        <authorList>
            <person name="Campbell A.G."/>
        </authorList>
    </citation>
    <scope>NUCLEOTIDE SEQUENCE</scope>
    <source>
        <strain evidence="1">EM17</strain>
    </source>
</reference>
<name>A0ABV1R7M9_9HYPH</name>
<organism evidence="1 2">
    <name type="scientific">Methylobacterium brachiatum</name>
    <dbReference type="NCBI Taxonomy" id="269660"/>
    <lineage>
        <taxon>Bacteria</taxon>
        <taxon>Pseudomonadati</taxon>
        <taxon>Pseudomonadota</taxon>
        <taxon>Alphaproteobacteria</taxon>
        <taxon>Hyphomicrobiales</taxon>
        <taxon>Methylobacteriaceae</taxon>
        <taxon>Methylobacterium</taxon>
    </lineage>
</organism>
<dbReference type="RefSeq" id="WP_007559171.1">
    <property type="nucleotide sequence ID" value="NZ_JBELQD010000030.1"/>
</dbReference>
<gene>
    <name evidence="1" type="ORF">ABS770_21470</name>
</gene>
<dbReference type="EMBL" id="JBELQD010000030">
    <property type="protein sequence ID" value="MER2290829.1"/>
    <property type="molecule type" value="Genomic_DNA"/>
</dbReference>
<proteinExistence type="predicted"/>
<protein>
    <submittedName>
        <fullName evidence="1">Uncharacterized protein</fullName>
    </submittedName>
</protein>
<accession>A0ABV1R7M9</accession>
<keyword evidence="2" id="KW-1185">Reference proteome</keyword>
<evidence type="ECO:0000313" key="1">
    <source>
        <dbReference type="EMBL" id="MER2290829.1"/>
    </source>
</evidence>
<comment type="caution">
    <text evidence="1">The sequence shown here is derived from an EMBL/GenBank/DDBJ whole genome shotgun (WGS) entry which is preliminary data.</text>
</comment>
<evidence type="ECO:0000313" key="2">
    <source>
        <dbReference type="Proteomes" id="UP001432995"/>
    </source>
</evidence>
<sequence length="49" mass="5261">MANAIDQLRWKGVPEDQLWESAAHLVGRATLKSGLNPNKVHDGGTGYAS</sequence>